<accession>A0A0P1AY63</accession>
<proteinExistence type="predicted"/>
<evidence type="ECO:0000313" key="1">
    <source>
        <dbReference type="EMBL" id="CEG46202.1"/>
    </source>
</evidence>
<evidence type="ECO:0000313" key="2">
    <source>
        <dbReference type="Proteomes" id="UP000054928"/>
    </source>
</evidence>
<name>A0A0P1AY63_PLAHL</name>
<dbReference type="GeneID" id="36397672"/>
<keyword evidence="2" id="KW-1185">Reference proteome</keyword>
<dbReference type="RefSeq" id="XP_024582571.1">
    <property type="nucleotide sequence ID" value="XM_024717032.1"/>
</dbReference>
<dbReference type="EMBL" id="CCYD01002047">
    <property type="protein sequence ID" value="CEG46202.1"/>
    <property type="molecule type" value="Genomic_DNA"/>
</dbReference>
<dbReference type="Proteomes" id="UP000054928">
    <property type="component" value="Unassembled WGS sequence"/>
</dbReference>
<sequence length="98" mass="11111">MTHCITAQEFWPVDLEKFHHVCPAYDSARQEAFLMLDRVAFGVGEDATYSIPTFFCCHDTAIGKEKQDPIIASPVIKRSFMILCGLIVEESQDAVSWR</sequence>
<dbReference type="AlphaFoldDB" id="A0A0P1AY63"/>
<reference evidence="2" key="1">
    <citation type="submission" date="2014-09" db="EMBL/GenBank/DDBJ databases">
        <authorList>
            <person name="Sharma Rahul"/>
            <person name="Thines Marco"/>
        </authorList>
    </citation>
    <scope>NUCLEOTIDE SEQUENCE [LARGE SCALE GENOMIC DNA]</scope>
</reference>
<organism evidence="1 2">
    <name type="scientific">Plasmopara halstedii</name>
    <name type="common">Downy mildew of sunflower</name>
    <dbReference type="NCBI Taxonomy" id="4781"/>
    <lineage>
        <taxon>Eukaryota</taxon>
        <taxon>Sar</taxon>
        <taxon>Stramenopiles</taxon>
        <taxon>Oomycota</taxon>
        <taxon>Peronosporomycetes</taxon>
        <taxon>Peronosporales</taxon>
        <taxon>Peronosporaceae</taxon>
        <taxon>Plasmopara</taxon>
    </lineage>
</organism>
<protein>
    <submittedName>
        <fullName evidence="1">Uncharacterized protein</fullName>
    </submittedName>
</protein>